<dbReference type="AlphaFoldDB" id="A0A6J8BEM9"/>
<reference evidence="1 2" key="1">
    <citation type="submission" date="2020-06" db="EMBL/GenBank/DDBJ databases">
        <authorList>
            <person name="Li R."/>
            <person name="Bekaert M."/>
        </authorList>
    </citation>
    <scope>NUCLEOTIDE SEQUENCE [LARGE SCALE GENOMIC DNA]</scope>
    <source>
        <strain evidence="2">wild</strain>
    </source>
</reference>
<organism evidence="1 2">
    <name type="scientific">Mytilus coruscus</name>
    <name type="common">Sea mussel</name>
    <dbReference type="NCBI Taxonomy" id="42192"/>
    <lineage>
        <taxon>Eukaryota</taxon>
        <taxon>Metazoa</taxon>
        <taxon>Spiralia</taxon>
        <taxon>Lophotrochozoa</taxon>
        <taxon>Mollusca</taxon>
        <taxon>Bivalvia</taxon>
        <taxon>Autobranchia</taxon>
        <taxon>Pteriomorphia</taxon>
        <taxon>Mytilida</taxon>
        <taxon>Mytiloidea</taxon>
        <taxon>Mytilidae</taxon>
        <taxon>Mytilinae</taxon>
        <taxon>Mytilus</taxon>
    </lineage>
</organism>
<dbReference type="EMBL" id="CACVKT020003051">
    <property type="protein sequence ID" value="CAC5381354.1"/>
    <property type="molecule type" value="Genomic_DNA"/>
</dbReference>
<dbReference type="Proteomes" id="UP000507470">
    <property type="component" value="Unassembled WGS sequence"/>
</dbReference>
<protein>
    <recommendedName>
        <fullName evidence="3">SAP domain-containing protein</fullName>
    </recommendedName>
</protein>
<keyword evidence="2" id="KW-1185">Reference proteome</keyword>
<proteinExistence type="predicted"/>
<sequence length="281" mass="31746">MKEDFSDEAKTVLKEVLKDVTDELIQILGLEQILGSLTTTEPCPRPNNMTNTQIVNELNTRGLNDSGTKEEKIQRLRLDDKTCNLNGKTWMLPEITSDTLKKHLYYSLSSDCQRIDACVDFSVKVLGQVITKAFKAYIEIDFCNFLLGYGFEGLRKTTILINYNWGQMERYPVTDNIHILGKIVKNDDKKVFVVDFGMKLCIDGSCILEDKMFIKDLEIPIPICNESFKWPGGNTISDMINAIGGHLTTEAFNIILRKLGIDSIFTENCDLAVTEKGIPNN</sequence>
<accession>A0A6J8BEM9</accession>
<gene>
    <name evidence="1" type="ORF">MCOR_17237</name>
</gene>
<evidence type="ECO:0000313" key="2">
    <source>
        <dbReference type="Proteomes" id="UP000507470"/>
    </source>
</evidence>
<evidence type="ECO:0008006" key="3">
    <source>
        <dbReference type="Google" id="ProtNLM"/>
    </source>
</evidence>
<name>A0A6J8BEM9_MYTCO</name>
<dbReference type="OrthoDB" id="6107827at2759"/>
<evidence type="ECO:0000313" key="1">
    <source>
        <dbReference type="EMBL" id="CAC5381354.1"/>
    </source>
</evidence>